<sequence length="143" mass="15472">MIVTSLRQLTASEVPGLICVLSGRISGGFPSPAADHYEPPISLDELVELRAPHVWLGEAEGMSMQPCGIVSGSRLIIDRARPPKVGDVVVAYIFNQPVVKRLDKSQNGSWVLSSDNPKYPPIEGTEEIEVFGVVTWSLTPHAP</sequence>
<keyword evidence="2" id="KW-0614">Plasmid</keyword>
<organism evidence="2 3">
    <name type="scientific">Pseudomonas syringae pv. maculicola str. ES4326</name>
    <dbReference type="NCBI Taxonomy" id="629265"/>
    <lineage>
        <taxon>Bacteria</taxon>
        <taxon>Pseudomonadati</taxon>
        <taxon>Pseudomonadota</taxon>
        <taxon>Gammaproteobacteria</taxon>
        <taxon>Pseudomonadales</taxon>
        <taxon>Pseudomonadaceae</taxon>
        <taxon>Pseudomonas</taxon>
    </lineage>
</organism>
<dbReference type="Proteomes" id="UP000003811">
    <property type="component" value="Plasmid pPma4326F"/>
</dbReference>
<dbReference type="AlphaFoldDB" id="A0A8T8CA08"/>
<accession>A0A8T8CA08</accession>
<dbReference type="Gene3D" id="2.10.109.10">
    <property type="entry name" value="Umud Fragment, subunit A"/>
    <property type="match status" value="1"/>
</dbReference>
<name>A0A8T8CA08_PSEYM</name>
<dbReference type="InterPro" id="IPR050077">
    <property type="entry name" value="LexA_repressor"/>
</dbReference>
<dbReference type="RefSeq" id="WP_007250739.1">
    <property type="nucleotide sequence ID" value="NZ_CP047261.1"/>
</dbReference>
<evidence type="ECO:0000313" key="3">
    <source>
        <dbReference type="Proteomes" id="UP000003811"/>
    </source>
</evidence>
<dbReference type="CDD" id="cd06529">
    <property type="entry name" value="S24_LexA-like"/>
    <property type="match status" value="1"/>
</dbReference>
<protein>
    <submittedName>
        <fullName evidence="2">S24 family peptidase</fullName>
    </submittedName>
</protein>
<dbReference type="Pfam" id="PF00717">
    <property type="entry name" value="Peptidase_S24"/>
    <property type="match status" value="1"/>
</dbReference>
<dbReference type="InterPro" id="IPR036286">
    <property type="entry name" value="LexA/Signal_pep-like_sf"/>
</dbReference>
<dbReference type="InterPro" id="IPR015927">
    <property type="entry name" value="Peptidase_S24_S26A/B/C"/>
</dbReference>
<evidence type="ECO:0000313" key="2">
    <source>
        <dbReference type="EMBL" id="QHF00466.1"/>
    </source>
</evidence>
<dbReference type="InterPro" id="IPR039418">
    <property type="entry name" value="LexA-like"/>
</dbReference>
<gene>
    <name evidence="2" type="ORF">PMA4326_028530</name>
</gene>
<dbReference type="SUPFAM" id="SSF51306">
    <property type="entry name" value="LexA/Signal peptidase"/>
    <property type="match status" value="1"/>
</dbReference>
<evidence type="ECO:0000259" key="1">
    <source>
        <dbReference type="Pfam" id="PF00717"/>
    </source>
</evidence>
<proteinExistence type="predicted"/>
<geneLocation type="plasmid" evidence="2 3">
    <name>pPma4326F</name>
</geneLocation>
<dbReference type="PANTHER" id="PTHR33516:SF2">
    <property type="entry name" value="LEXA REPRESSOR-RELATED"/>
    <property type="match status" value="1"/>
</dbReference>
<dbReference type="EMBL" id="CP047261">
    <property type="protein sequence ID" value="QHF00466.1"/>
    <property type="molecule type" value="Genomic_DNA"/>
</dbReference>
<reference evidence="2 3" key="1">
    <citation type="journal article" date="2011" name="PLoS Pathog.">
        <title>Dynamic evolution of pathogenicity revealed by sequencing and comparative genomics of 19 Pseudomonas syringae isolates.</title>
        <authorList>
            <person name="Baltrus D.A."/>
            <person name="Nishimura M.T."/>
            <person name="Romanchuk A."/>
            <person name="Chang J.H."/>
            <person name="Mukhtar M.S."/>
            <person name="Cherkis K."/>
            <person name="Roach J."/>
            <person name="Grant S.R."/>
            <person name="Jones C.D."/>
            <person name="Dangl J.L."/>
        </authorList>
    </citation>
    <scope>NUCLEOTIDE SEQUENCE [LARGE SCALE GENOMIC DNA]</scope>
    <source>
        <strain evidence="2 3">ES4326</strain>
    </source>
</reference>
<feature type="domain" description="Peptidase S24/S26A/S26B/S26C" evidence="1">
    <location>
        <begin position="21"/>
        <end position="134"/>
    </location>
</feature>
<dbReference type="PANTHER" id="PTHR33516">
    <property type="entry name" value="LEXA REPRESSOR"/>
    <property type="match status" value="1"/>
</dbReference>